<dbReference type="Proteomes" id="UP000033740">
    <property type="component" value="Unassembled WGS sequence"/>
</dbReference>
<sequence>MSAVLTSKQAAVYCGMKVGTLYNLISLGKGPNRYKQGSSNAFFEADLDEWMKGRLVFVPASVPRNGS</sequence>
<dbReference type="RefSeq" id="WP_045270614.1">
    <property type="nucleotide sequence ID" value="NZ_JYIX01000023.1"/>
</dbReference>
<dbReference type="AlphaFoldDB" id="A0A0F0LQI1"/>
<organism evidence="2 3">
    <name type="scientific">Microbacterium azadirachtae</name>
    <dbReference type="NCBI Taxonomy" id="582680"/>
    <lineage>
        <taxon>Bacteria</taxon>
        <taxon>Bacillati</taxon>
        <taxon>Actinomycetota</taxon>
        <taxon>Actinomycetes</taxon>
        <taxon>Micrococcales</taxon>
        <taxon>Microbacteriaceae</taxon>
        <taxon>Microbacterium</taxon>
    </lineage>
</organism>
<comment type="caution">
    <text evidence="2">The sequence shown here is derived from an EMBL/GenBank/DDBJ whole genome shotgun (WGS) entry which is preliminary data.</text>
</comment>
<evidence type="ECO:0000313" key="3">
    <source>
        <dbReference type="Proteomes" id="UP000033740"/>
    </source>
</evidence>
<dbReference type="PATRIC" id="fig|582680.6.peg.487"/>
<evidence type="ECO:0000313" key="2">
    <source>
        <dbReference type="EMBL" id="KJL35477.1"/>
    </source>
</evidence>
<dbReference type="EMBL" id="JYIX01000023">
    <property type="protein sequence ID" value="KJL35477.1"/>
    <property type="molecule type" value="Genomic_DNA"/>
</dbReference>
<accession>A0A0F0LQI1</accession>
<proteinExistence type="predicted"/>
<evidence type="ECO:0000259" key="1">
    <source>
        <dbReference type="Pfam" id="PF12728"/>
    </source>
</evidence>
<name>A0A0F0LQI1_9MICO</name>
<feature type="domain" description="Helix-turn-helix" evidence="1">
    <location>
        <begin position="4"/>
        <end position="54"/>
    </location>
</feature>
<dbReference type="Pfam" id="PF12728">
    <property type="entry name" value="HTH_17"/>
    <property type="match status" value="1"/>
</dbReference>
<gene>
    <name evidence="2" type="ORF">RS86_00473</name>
</gene>
<keyword evidence="3" id="KW-1185">Reference proteome</keyword>
<reference evidence="2 3" key="1">
    <citation type="submission" date="2015-02" db="EMBL/GenBank/DDBJ databases">
        <title>Draft genome sequences of ten Microbacterium spp. with emphasis on heavy metal contaminated environments.</title>
        <authorList>
            <person name="Corretto E."/>
        </authorList>
    </citation>
    <scope>NUCLEOTIDE SEQUENCE [LARGE SCALE GENOMIC DNA]</scope>
    <source>
        <strain evidence="2 3">ARN176</strain>
    </source>
</reference>
<protein>
    <submittedName>
        <fullName evidence="2">Helix-turn-helix domain protein</fullName>
    </submittedName>
</protein>
<dbReference type="InterPro" id="IPR041657">
    <property type="entry name" value="HTH_17"/>
</dbReference>